<reference evidence="2" key="1">
    <citation type="journal article" date="2024" name="Proc. Natl. Acad. Sci. U.S.A.">
        <title>Extraordinary preservation of gene collinearity over three hundred million years revealed in homosporous lycophytes.</title>
        <authorList>
            <person name="Li C."/>
            <person name="Wickell D."/>
            <person name="Kuo L.Y."/>
            <person name="Chen X."/>
            <person name="Nie B."/>
            <person name="Liao X."/>
            <person name="Peng D."/>
            <person name="Ji J."/>
            <person name="Jenkins J."/>
            <person name="Williams M."/>
            <person name="Shu S."/>
            <person name="Plott C."/>
            <person name="Barry K."/>
            <person name="Rajasekar S."/>
            <person name="Grimwood J."/>
            <person name="Han X."/>
            <person name="Sun S."/>
            <person name="Hou Z."/>
            <person name="He W."/>
            <person name="Dai G."/>
            <person name="Sun C."/>
            <person name="Schmutz J."/>
            <person name="Leebens-Mack J.H."/>
            <person name="Li F.W."/>
            <person name="Wang L."/>
        </authorList>
    </citation>
    <scope>NUCLEOTIDE SEQUENCE [LARGE SCALE GENOMIC DNA]</scope>
    <source>
        <strain evidence="2">cv. PW_Plant_1</strain>
    </source>
</reference>
<keyword evidence="2" id="KW-1185">Reference proteome</keyword>
<accession>A0ACC2E439</accession>
<dbReference type="EMBL" id="CM055094">
    <property type="protein sequence ID" value="KAJ7561299.1"/>
    <property type="molecule type" value="Genomic_DNA"/>
</dbReference>
<name>A0ACC2E439_DIPCM</name>
<evidence type="ECO:0000313" key="2">
    <source>
        <dbReference type="Proteomes" id="UP001162992"/>
    </source>
</evidence>
<gene>
    <name evidence="1" type="ORF">O6H91_03G022900</name>
</gene>
<proteinExistence type="predicted"/>
<evidence type="ECO:0000313" key="1">
    <source>
        <dbReference type="EMBL" id="KAJ7561299.1"/>
    </source>
</evidence>
<dbReference type="Proteomes" id="UP001162992">
    <property type="component" value="Chromosome 3"/>
</dbReference>
<protein>
    <submittedName>
        <fullName evidence="1">Uncharacterized protein</fullName>
    </submittedName>
</protein>
<comment type="caution">
    <text evidence="1">The sequence shown here is derived from an EMBL/GenBank/DDBJ whole genome shotgun (WGS) entry which is preliminary data.</text>
</comment>
<sequence length="324" mass="36032">MITCQFPMTALTRGLASKGAGVKDVPWAVLFPLECMLWFEKRFLSAKLYSLLLQRGGGIAGPCLQILDFTLRGQRLKLWDPHCLHFKAKAVSAIMNSENDELKKTVTGQNASIQARLKEVTSALPMATAWEHLWKEGVTPWDVKGVTPVISHLLQENKIREGLALVPGCGSGYDVVAMASPTRRVIGLDISKTVVELARERAALSPNSEFIEIQNADFFTYAPPVKFDVIFDYTFFCAMKPSLRPEWAKKMAELLASDGELITLMFPVGDYEGGPPYAVSLEAYMKVLQPWAFKVLSVDDNIPSVPPRKGFESLVRWAKMTANF</sequence>
<organism evidence="1 2">
    <name type="scientific">Diphasiastrum complanatum</name>
    <name type="common">Issler's clubmoss</name>
    <name type="synonym">Lycopodium complanatum</name>
    <dbReference type="NCBI Taxonomy" id="34168"/>
    <lineage>
        <taxon>Eukaryota</taxon>
        <taxon>Viridiplantae</taxon>
        <taxon>Streptophyta</taxon>
        <taxon>Embryophyta</taxon>
        <taxon>Tracheophyta</taxon>
        <taxon>Lycopodiopsida</taxon>
        <taxon>Lycopodiales</taxon>
        <taxon>Lycopodiaceae</taxon>
        <taxon>Lycopodioideae</taxon>
        <taxon>Diphasiastrum</taxon>
    </lineage>
</organism>